<dbReference type="SMART" id="SM00490">
    <property type="entry name" value="HELICc"/>
    <property type="match status" value="1"/>
</dbReference>
<dbReference type="CDD" id="cd18793">
    <property type="entry name" value="SF2_C_SNF"/>
    <property type="match status" value="1"/>
</dbReference>
<feature type="compositionally biased region" description="Polar residues" evidence="6">
    <location>
        <begin position="204"/>
        <end position="213"/>
    </location>
</feature>
<evidence type="ECO:0000256" key="4">
    <source>
        <dbReference type="ARBA" id="ARBA00022840"/>
    </source>
</evidence>
<gene>
    <name evidence="10" type="ORF">CTEN210_03881</name>
</gene>
<dbReference type="PROSITE" id="PS51192">
    <property type="entry name" value="HELICASE_ATP_BIND_1"/>
    <property type="match status" value="1"/>
</dbReference>
<dbReference type="PROSITE" id="PS50089">
    <property type="entry name" value="ZF_RING_2"/>
    <property type="match status" value="1"/>
</dbReference>
<evidence type="ECO:0000313" key="10">
    <source>
        <dbReference type="EMBL" id="GFH47406.1"/>
    </source>
</evidence>
<evidence type="ECO:0000256" key="3">
    <source>
        <dbReference type="ARBA" id="ARBA00022806"/>
    </source>
</evidence>
<dbReference type="SUPFAM" id="SSF52540">
    <property type="entry name" value="P-loop containing nucleoside triphosphate hydrolases"/>
    <property type="match status" value="2"/>
</dbReference>
<evidence type="ECO:0000256" key="2">
    <source>
        <dbReference type="ARBA" id="ARBA00022801"/>
    </source>
</evidence>
<feature type="compositionally biased region" description="Basic residues" evidence="6">
    <location>
        <begin position="1"/>
        <end position="18"/>
    </location>
</feature>
<dbReference type="Pfam" id="PF00176">
    <property type="entry name" value="SNF2-rel_dom"/>
    <property type="match status" value="1"/>
</dbReference>
<feature type="region of interest" description="Disordered" evidence="6">
    <location>
        <begin position="1201"/>
        <end position="1236"/>
    </location>
</feature>
<feature type="domain" description="Helicase ATP-binding" evidence="8">
    <location>
        <begin position="752"/>
        <end position="988"/>
    </location>
</feature>
<reference evidence="10 11" key="1">
    <citation type="journal article" date="2021" name="Sci. Rep.">
        <title>The genome of the diatom Chaetoceros tenuissimus carries an ancient integrated fragment of an extant virus.</title>
        <authorList>
            <person name="Hongo Y."/>
            <person name="Kimura K."/>
            <person name="Takaki Y."/>
            <person name="Yoshida Y."/>
            <person name="Baba S."/>
            <person name="Kobayashi G."/>
            <person name="Nagasaki K."/>
            <person name="Hano T."/>
            <person name="Tomaru Y."/>
        </authorList>
    </citation>
    <scope>NUCLEOTIDE SEQUENCE [LARGE SCALE GENOMIC DNA]</scope>
    <source>
        <strain evidence="10 11">NIES-3715</strain>
    </source>
</reference>
<keyword evidence="1" id="KW-0547">Nucleotide-binding</keyword>
<name>A0AAD3CM50_9STRA</name>
<feature type="region of interest" description="Disordered" evidence="6">
    <location>
        <begin position="203"/>
        <end position="223"/>
    </location>
</feature>
<dbReference type="PANTHER" id="PTHR45626">
    <property type="entry name" value="TRANSCRIPTION TERMINATION FACTOR 2-RELATED"/>
    <property type="match status" value="1"/>
</dbReference>
<comment type="caution">
    <text evidence="10">The sequence shown here is derived from an EMBL/GenBank/DDBJ whole genome shotgun (WGS) entry which is preliminary data.</text>
</comment>
<evidence type="ECO:0000259" key="9">
    <source>
        <dbReference type="PROSITE" id="PS51194"/>
    </source>
</evidence>
<keyword evidence="11" id="KW-1185">Reference proteome</keyword>
<dbReference type="EMBL" id="BLLK01000023">
    <property type="protein sequence ID" value="GFH47406.1"/>
    <property type="molecule type" value="Genomic_DNA"/>
</dbReference>
<dbReference type="InterPro" id="IPR013083">
    <property type="entry name" value="Znf_RING/FYVE/PHD"/>
</dbReference>
<dbReference type="InterPro" id="IPR001650">
    <property type="entry name" value="Helicase_C-like"/>
</dbReference>
<dbReference type="InterPro" id="IPR038718">
    <property type="entry name" value="SNF2-like_sf"/>
</dbReference>
<dbReference type="InterPro" id="IPR050628">
    <property type="entry name" value="SNF2_RAD54_helicase_TF"/>
</dbReference>
<dbReference type="GO" id="GO:0006281">
    <property type="term" value="P:DNA repair"/>
    <property type="evidence" value="ECO:0007669"/>
    <property type="project" value="TreeGrafter"/>
</dbReference>
<dbReference type="Gene3D" id="3.30.40.10">
    <property type="entry name" value="Zinc/RING finger domain, C3HC4 (zinc finger)"/>
    <property type="match status" value="1"/>
</dbReference>
<keyword evidence="5" id="KW-0863">Zinc-finger</keyword>
<feature type="compositionally biased region" description="Acidic residues" evidence="6">
    <location>
        <begin position="1501"/>
        <end position="1515"/>
    </location>
</feature>
<accession>A0AAD3CM50</accession>
<dbReference type="GO" id="GO:0008094">
    <property type="term" value="F:ATP-dependent activity, acting on DNA"/>
    <property type="evidence" value="ECO:0007669"/>
    <property type="project" value="TreeGrafter"/>
</dbReference>
<feature type="region of interest" description="Disordered" evidence="6">
    <location>
        <begin position="1388"/>
        <end position="1420"/>
    </location>
</feature>
<sequence>MAKSRKIKAERKPIVKAKLKPEPLDAPNSQPDEPPMKKSRISMKEDNGVISLLSDDEDEQPQKVAPIDFENDDEIMIVDGADLEKKKQDDEVMDNVDDEIQVAGDTAYQRLPHMRAHCTKHEFVIDVRNKDLRSWNVLNKTDVEKGKLVNHQHCDKCYCYVCDKPVSECKNWKSESFNRDDHCYAADKGQDYSYYKKLRENVKNGGSTTSVTPPMSDYERQRQREREELRQLNAMGDGPFKPDHPLASSRSDMTKCRKCGYYSVLGYRTGDRPSGADLCRACGRVASLKDFEKKKHRQYKPVVDDIFLGKKSITFTIHARDPSKTVECAKYWEEEKDNSRWVVDKNEMANDFFRHRIGKEPTLDAILMCIPVVNVDSIPESGRRQRDYRSYDDSQGVPSVLETEALLLDNPKDLALLRELYSFHSASSNDVGQIITAKWNKSQGKGTIDIKAYLRRSCIADSYSNSRTTNSSGTGARFSLLLGVWFDAFPFKLSDLTAGVKIDPLKESDKKEIVRRYDTGLIPSRLSEDQQKDLLDSVEDAEAVKSYNHEAQEISKGLSFRGSSKSDDCGVVADDDISFRGTLQRIASARLVDNLNRMKDNGYVNLSFTPLASTLGITSGHRSMKMTSTFSSPDPSLGVTSYLDQKELGLLKNLWQQSFRKVHRRCETMNGLLQQLENLGHRAVDQVEGLNVDLFDFQKEAVGWALDREKVGGAERFLWTKLPEEGGIVQVNTKKTLPVQLYYSPVLDAFKTEAPKDIRGGLIAAQMGLGKTVISLSLVLENPAPSLPISGSKTTQLRSVPAQSTQTAAVATLTEASSSSPSASSTTVETPWPPIEPLPEGAPPKRGSILSRGTLVVCNVSLVGQWIDEAKAKLKDPGLVYSYHGGNRKRDANILAKNAIVVTTYAVLQSDETYWRGKSNDPNYCAPCEQVRWWRIICDESHSIRDASTKQFKALDRLTAANKWCVTGTPMNTTPMDLKSQLRFVGVSYVDKMFSMFNSNMSAVFKSNGGRKRRRSWEASGNTEIGPFLFFMKNIMIRHSLSQTNRETKKLIMSLPAKTETAIEIEFTAEERKKYDEIEAKAKTLYERVKSRGNVNKQYLRLTSALLPLRLSCSGGELNEGQVKMKRKPDSELKGNELEMDLEDGKECSICLEPLNEPLATKCQPIPHIFCKECINGVFNGATTKPCPCCRNKIKFSEMRDVIPPKEDDKKEKDDEKKKEEDKDDEDKKKKGKKKTLDEEDVPFQSKFKRLLEELKKVRDNEPESKTLVFSQFTSTLQWMKQELPKHGFQFRTLSGDMSMKKRADALREFQQDPPTTIFLLSMRAGAAGINLTQANRVFLMEPAMNPALEAQAIGRVHRLGQKKPVQVYKMFMKDSFESRLIKVLKRKYGKSSKEENDGEEKKSDSNVIEIDTNGADVGHMKDDKAAMAAAEFDALFGITDPEDLPEPKENEGNDDNNDNSNNNENGDDDESSVDSSRRMRVFRLGGCSCGRPDCGGGGYDSDEMEEERDECIIS</sequence>
<dbReference type="SUPFAM" id="SSF57850">
    <property type="entry name" value="RING/U-box"/>
    <property type="match status" value="1"/>
</dbReference>
<dbReference type="Proteomes" id="UP001054902">
    <property type="component" value="Unassembled WGS sequence"/>
</dbReference>
<keyword evidence="3" id="KW-0347">Helicase</keyword>
<dbReference type="PANTHER" id="PTHR45626:SF38">
    <property type="entry name" value="DEAD-BOX PROTEIN"/>
    <property type="match status" value="1"/>
</dbReference>
<evidence type="ECO:0000256" key="5">
    <source>
        <dbReference type="PROSITE-ProRule" id="PRU00175"/>
    </source>
</evidence>
<dbReference type="PROSITE" id="PS51194">
    <property type="entry name" value="HELICASE_CTER"/>
    <property type="match status" value="1"/>
</dbReference>
<feature type="domain" description="Helicase C-terminal" evidence="9">
    <location>
        <begin position="1247"/>
        <end position="1405"/>
    </location>
</feature>
<evidence type="ECO:0000313" key="11">
    <source>
        <dbReference type="Proteomes" id="UP001054902"/>
    </source>
</evidence>
<feature type="region of interest" description="Disordered" evidence="6">
    <location>
        <begin position="1"/>
        <end position="45"/>
    </location>
</feature>
<proteinExistence type="predicted"/>
<dbReference type="InterPro" id="IPR000330">
    <property type="entry name" value="SNF2_N"/>
</dbReference>
<dbReference type="InterPro" id="IPR049730">
    <property type="entry name" value="SNF2/RAD54-like_C"/>
</dbReference>
<dbReference type="InterPro" id="IPR014001">
    <property type="entry name" value="Helicase_ATP-bd"/>
</dbReference>
<feature type="compositionally biased region" description="Pro residues" evidence="6">
    <location>
        <begin position="831"/>
        <end position="842"/>
    </location>
</feature>
<feature type="region of interest" description="Disordered" evidence="6">
    <location>
        <begin position="808"/>
        <end position="844"/>
    </location>
</feature>
<dbReference type="Pfam" id="PF00271">
    <property type="entry name" value="Helicase_C"/>
    <property type="match status" value="1"/>
</dbReference>
<keyword evidence="5" id="KW-0862">Zinc</keyword>
<keyword evidence="2" id="KW-0378">Hydrolase</keyword>
<evidence type="ECO:0000259" key="8">
    <source>
        <dbReference type="PROSITE" id="PS51192"/>
    </source>
</evidence>
<feature type="compositionally biased region" description="Basic and acidic residues" evidence="6">
    <location>
        <begin position="1392"/>
        <end position="1405"/>
    </location>
</feature>
<evidence type="ECO:0000259" key="7">
    <source>
        <dbReference type="PROSITE" id="PS50089"/>
    </source>
</evidence>
<keyword evidence="4" id="KW-0067">ATP-binding</keyword>
<dbReference type="Gene3D" id="3.40.50.300">
    <property type="entry name" value="P-loop containing nucleotide triphosphate hydrolases"/>
    <property type="match status" value="1"/>
</dbReference>
<evidence type="ECO:0000256" key="1">
    <source>
        <dbReference type="ARBA" id="ARBA00022741"/>
    </source>
</evidence>
<dbReference type="GO" id="GO:0008270">
    <property type="term" value="F:zinc ion binding"/>
    <property type="evidence" value="ECO:0007669"/>
    <property type="project" value="UniProtKB-KW"/>
</dbReference>
<dbReference type="SMART" id="SM00487">
    <property type="entry name" value="DEXDc"/>
    <property type="match status" value="1"/>
</dbReference>
<feature type="domain" description="RING-type" evidence="7">
    <location>
        <begin position="1148"/>
        <end position="1191"/>
    </location>
</feature>
<protein>
    <submittedName>
        <fullName evidence="10">Uncharacterized protein</fullName>
    </submittedName>
</protein>
<keyword evidence="5" id="KW-0479">Metal-binding</keyword>
<dbReference type="GO" id="GO:0005524">
    <property type="term" value="F:ATP binding"/>
    <property type="evidence" value="ECO:0007669"/>
    <property type="project" value="UniProtKB-KW"/>
</dbReference>
<dbReference type="GO" id="GO:0016787">
    <property type="term" value="F:hydrolase activity"/>
    <property type="evidence" value="ECO:0007669"/>
    <property type="project" value="UniProtKB-KW"/>
</dbReference>
<dbReference type="GO" id="GO:0005634">
    <property type="term" value="C:nucleus"/>
    <property type="evidence" value="ECO:0007669"/>
    <property type="project" value="TreeGrafter"/>
</dbReference>
<dbReference type="CDD" id="cd18008">
    <property type="entry name" value="DEXDc_SHPRH-like"/>
    <property type="match status" value="1"/>
</dbReference>
<feature type="compositionally biased region" description="Low complexity" evidence="6">
    <location>
        <begin position="814"/>
        <end position="830"/>
    </location>
</feature>
<feature type="compositionally biased region" description="Basic and acidic residues" evidence="6">
    <location>
        <begin position="1201"/>
        <end position="1229"/>
    </location>
</feature>
<dbReference type="InterPro" id="IPR001841">
    <property type="entry name" value="Znf_RING"/>
</dbReference>
<dbReference type="GO" id="GO:0004386">
    <property type="term" value="F:helicase activity"/>
    <property type="evidence" value="ECO:0007669"/>
    <property type="project" value="UniProtKB-KW"/>
</dbReference>
<evidence type="ECO:0000256" key="6">
    <source>
        <dbReference type="SAM" id="MobiDB-lite"/>
    </source>
</evidence>
<dbReference type="Gene3D" id="3.40.50.10810">
    <property type="entry name" value="Tandem AAA-ATPase domain"/>
    <property type="match status" value="1"/>
</dbReference>
<organism evidence="10 11">
    <name type="scientific">Chaetoceros tenuissimus</name>
    <dbReference type="NCBI Taxonomy" id="426638"/>
    <lineage>
        <taxon>Eukaryota</taxon>
        <taxon>Sar</taxon>
        <taxon>Stramenopiles</taxon>
        <taxon>Ochrophyta</taxon>
        <taxon>Bacillariophyta</taxon>
        <taxon>Coscinodiscophyceae</taxon>
        <taxon>Chaetocerotophycidae</taxon>
        <taxon>Chaetocerotales</taxon>
        <taxon>Chaetocerotaceae</taxon>
        <taxon>Chaetoceros</taxon>
    </lineage>
</organism>
<feature type="region of interest" description="Disordered" evidence="6">
    <location>
        <begin position="1440"/>
        <end position="1515"/>
    </location>
</feature>
<dbReference type="InterPro" id="IPR027417">
    <property type="entry name" value="P-loop_NTPase"/>
</dbReference>